<evidence type="ECO:0000313" key="3">
    <source>
        <dbReference type="EMBL" id="KAK8068007.1"/>
    </source>
</evidence>
<comment type="caution">
    <text evidence="3">The sequence shown here is derived from an EMBL/GenBank/DDBJ whole genome shotgun (WGS) entry which is preliminary data.</text>
</comment>
<evidence type="ECO:0000256" key="2">
    <source>
        <dbReference type="SAM" id="Phobius"/>
    </source>
</evidence>
<feature type="region of interest" description="Disordered" evidence="1">
    <location>
        <begin position="562"/>
        <end position="593"/>
    </location>
</feature>
<keyword evidence="2" id="KW-0812">Transmembrane</keyword>
<feature type="compositionally biased region" description="Polar residues" evidence="1">
    <location>
        <begin position="36"/>
        <end position="52"/>
    </location>
</feature>
<feature type="region of interest" description="Disordered" evidence="1">
    <location>
        <begin position="1"/>
        <end position="67"/>
    </location>
</feature>
<accession>A0ABR1V9X6</accession>
<name>A0ABR1V9X6_9PEZI</name>
<dbReference type="PANTHER" id="PTHR37544:SF1">
    <property type="entry name" value="PHOSPHORIBOSYLAMINOIMIDAZOLE-SUCCINOCARBOXAMIDE SYNTHASE"/>
    <property type="match status" value="1"/>
</dbReference>
<sequence length="1162" mass="128749">MDYRLSDRRPGMEASPVGDRPASTGTESALGYEGRGQTNTPSSYTRGHSYTGNGHEINLNPPSVSQLEPEDVVAPSEHTIPQSNDVCAPKEQLWTPLVLRPMSLFGIMIIFTLCAMGLVALFVISKRMHGLVAATADHQPLWKFGPTAVLTPCLALWAQVEFRTLMLMPWKVLITTGDDANTPVLLDYRSPWSIESLWKSLKFRHYPLSAAIIGTLILQLSIVFSTDLLDLKYVDLEGPSVQMLVEKRFNQSQLNNYSIPHTDDAATPYDTFRGIVGSNLDFPLGTTPYHAYLPFNLTEGNDVYGGKSTLTVAACAPQAAYNLAQVQQPYNQVGKPAEVTIIQEYDTPTDLVWSVFMAFLKRLQLQLILYHQYQDWELPATNISSSSDLPDAFLLGNSCDFFIFLNKSTPKSMIDWTNPTVLESVINRFYPAFVAQIVNTDFLTHYSGDITGSIMQNSPRLMVQTLTFALMTACMITMCGLTMFLMLQAPGGVTPCDISPLCGVIAILSENSPILDSFICQNPTNIAREIGRQQARYMVHAGSDGAGGNFLFLSRDEQQDTDSSATTQVMKQAPPRGKRVPASGQPPSQEDDRVLENSRGWWRAWGTTPASKIKTTFLLGIAIGIVQMLFSYSEENRHSSIVRVGDWVQLSWTYLPGLTVVLLVTLVETCNNSLRATHPFILLRKGHTPAEDVFFSELFGKVALHRLISAIRRGQTAISLMSLSSLLTPFCTIAVSGIFSQESSQISVDVSGLTRLDGSQMGANMVAQETWQKVIDMWPLVLDGSYHFPWTFEGYAMPHVSLPGSETFTSNKSSLQIQLDSLTPEVNCAWLPGSAIAAGSIPRDDKRSWITVNVTYPASLERNCSRDVLDYMAQRRYAITYQGNPPMIYLGVSEIPMTGVYDETQDCPLLFATLGYMPSLDDPSIAHIIHAVCELQYSTERVDVDFPLPGFIVKSTRPFAPKENIANMSQVRPVPSNIWYPILETNWNPSDSVAGIITDKPHFSYGAGFESSDTIFDTFFRFLTRQKPYNILNPESFYPEFRDSTLNEVIKIYKRLLIHTASTAMHSAPEENGPRLQANVTDSPQMRVVQKRVPTRIIQSLRGTILLCNMAVFFVLNRDSDRLLPFPPTSIAAVANLVARARMIAPNPGGSHASSLVPPGSQ</sequence>
<feature type="transmembrane region" description="Helical" evidence="2">
    <location>
        <begin position="104"/>
        <end position="124"/>
    </location>
</feature>
<evidence type="ECO:0000313" key="4">
    <source>
        <dbReference type="Proteomes" id="UP001446871"/>
    </source>
</evidence>
<keyword evidence="2" id="KW-1133">Transmembrane helix</keyword>
<gene>
    <name evidence="3" type="ORF">PG996_007119</name>
</gene>
<feature type="compositionally biased region" description="Basic and acidic residues" evidence="1">
    <location>
        <begin position="1"/>
        <end position="11"/>
    </location>
</feature>
<dbReference type="Pfam" id="PF11915">
    <property type="entry name" value="DUF3433"/>
    <property type="match status" value="2"/>
</dbReference>
<keyword evidence="2" id="KW-0472">Membrane</keyword>
<dbReference type="InterPro" id="IPR021840">
    <property type="entry name" value="DUF3433"/>
</dbReference>
<organism evidence="3 4">
    <name type="scientific">Apiospora saccharicola</name>
    <dbReference type="NCBI Taxonomy" id="335842"/>
    <lineage>
        <taxon>Eukaryota</taxon>
        <taxon>Fungi</taxon>
        <taxon>Dikarya</taxon>
        <taxon>Ascomycota</taxon>
        <taxon>Pezizomycotina</taxon>
        <taxon>Sordariomycetes</taxon>
        <taxon>Xylariomycetidae</taxon>
        <taxon>Amphisphaeriales</taxon>
        <taxon>Apiosporaceae</taxon>
        <taxon>Apiospora</taxon>
    </lineage>
</organism>
<dbReference type="PANTHER" id="PTHR37544">
    <property type="entry name" value="SPRAY-RELATED"/>
    <property type="match status" value="1"/>
</dbReference>
<evidence type="ECO:0000256" key="1">
    <source>
        <dbReference type="SAM" id="MobiDB-lite"/>
    </source>
</evidence>
<dbReference type="Proteomes" id="UP001446871">
    <property type="component" value="Unassembled WGS sequence"/>
</dbReference>
<dbReference type="EMBL" id="JAQQWM010000004">
    <property type="protein sequence ID" value="KAK8068007.1"/>
    <property type="molecule type" value="Genomic_DNA"/>
</dbReference>
<protein>
    <submittedName>
        <fullName evidence="3">Uncharacterized protein</fullName>
    </submittedName>
</protein>
<proteinExistence type="predicted"/>
<feature type="transmembrane region" description="Helical" evidence="2">
    <location>
        <begin position="466"/>
        <end position="487"/>
    </location>
</feature>
<keyword evidence="4" id="KW-1185">Reference proteome</keyword>
<reference evidence="3 4" key="1">
    <citation type="submission" date="2023-01" db="EMBL/GenBank/DDBJ databases">
        <title>Analysis of 21 Apiospora genomes using comparative genomics revels a genus with tremendous synthesis potential of carbohydrate active enzymes and secondary metabolites.</title>
        <authorList>
            <person name="Sorensen T."/>
        </authorList>
    </citation>
    <scope>NUCLEOTIDE SEQUENCE [LARGE SCALE GENOMIC DNA]</scope>
    <source>
        <strain evidence="3 4">CBS 83171</strain>
    </source>
</reference>